<evidence type="ECO:0000259" key="3">
    <source>
        <dbReference type="Pfam" id="PF02582"/>
    </source>
</evidence>
<dbReference type="AlphaFoldDB" id="S7W9L2"/>
<evidence type="ECO:0000313" key="5">
    <source>
        <dbReference type="Proteomes" id="UP000014978"/>
    </source>
</evidence>
<sequence>MASQNISIATSTIFPRKQARIEMRTLKTGFPLRTVPIEESPKDNVFDKNAALKPVSAYCTADRIRIVDLKKFASNSDIFIHSVIYFGECLYLSAKDDNEITDIFVFDYGVTVLWGTAEALESKILKIVTKFEENRYPTKKIEKEWFRYGIVEDKPVVINDIIYLNSDDFFNKMVISSAIAQSVKLDFFEELTDRTIDTVKNLPDEIEEKDSKSRTRKEVLKLLSILHKLRFNINLISNILDDPEILWYHPQYSELYEAFRHYLGIKNRVELLNKRCDTIHDLLSIISENINTRTSERLEKIMIGLTFTSVVVGIINITLLFLKFR</sequence>
<dbReference type="GO" id="GO:0046873">
    <property type="term" value="F:metal ion transmembrane transporter activity"/>
    <property type="evidence" value="ECO:0007669"/>
    <property type="project" value="InterPro"/>
</dbReference>
<dbReference type="PANTHER" id="PTHR16255:SF15">
    <property type="entry name" value="SPORULATION PROTEIN RMD1"/>
    <property type="match status" value="1"/>
</dbReference>
<dbReference type="HOGENOM" id="CLU_011220_4_0_1"/>
<dbReference type="FunCoup" id="S7W9L2">
    <property type="interactions" value="8"/>
</dbReference>
<keyword evidence="2" id="KW-0812">Transmembrane</keyword>
<organism evidence="4 5">
    <name type="scientific">Spraguea lophii (strain 42_110)</name>
    <name type="common">Microsporidian parasite</name>
    <dbReference type="NCBI Taxonomy" id="1358809"/>
    <lineage>
        <taxon>Eukaryota</taxon>
        <taxon>Fungi</taxon>
        <taxon>Fungi incertae sedis</taxon>
        <taxon>Microsporidia</taxon>
        <taxon>Spragueidae</taxon>
        <taxon>Spraguea</taxon>
    </lineage>
</organism>
<keyword evidence="2" id="KW-0472">Membrane</keyword>
<protein>
    <submittedName>
        <fullName evidence="4">Putative membrane protein</fullName>
    </submittedName>
</protein>
<evidence type="ECO:0000313" key="4">
    <source>
        <dbReference type="EMBL" id="EPR79605.1"/>
    </source>
</evidence>
<feature type="transmembrane region" description="Helical" evidence="2">
    <location>
        <begin position="301"/>
        <end position="322"/>
    </location>
</feature>
<reference evidence="5" key="1">
    <citation type="journal article" date="2013" name="PLoS Genet.">
        <title>The genome of Spraguea lophii and the basis of host-microsporidian interactions.</title>
        <authorList>
            <person name="Campbell S.E."/>
            <person name="Williams T.A."/>
            <person name="Yousuf A."/>
            <person name="Soanes D.M."/>
            <person name="Paszkiewicz K.H."/>
            <person name="Williams B.A.P."/>
        </authorList>
    </citation>
    <scope>NUCLEOTIDE SEQUENCE [LARGE SCALE GENOMIC DNA]</scope>
    <source>
        <strain evidence="5">42_110</strain>
    </source>
</reference>
<dbReference type="OMA" id="RVEWYIV"/>
<gene>
    <name evidence="4" type="ORF">SLOPH_454</name>
</gene>
<dbReference type="GO" id="GO:0016020">
    <property type="term" value="C:membrane"/>
    <property type="evidence" value="ECO:0007669"/>
    <property type="project" value="InterPro"/>
</dbReference>
<evidence type="ECO:0000256" key="2">
    <source>
        <dbReference type="SAM" id="Phobius"/>
    </source>
</evidence>
<keyword evidence="5" id="KW-1185">Reference proteome</keyword>
<dbReference type="InterPro" id="IPR003734">
    <property type="entry name" value="DUF155"/>
</dbReference>
<comment type="caution">
    <text evidence="4">The sequence shown here is derived from an EMBL/GenBank/DDBJ whole genome shotgun (WGS) entry which is preliminary data.</text>
</comment>
<dbReference type="OrthoDB" id="18302at2759"/>
<keyword evidence="2" id="KW-1133">Transmembrane helix</keyword>
<comment type="similarity">
    <text evidence="1">Belongs to the RMD1/sif2 family.</text>
</comment>
<dbReference type="InterPro" id="IPR051624">
    <property type="entry name" value="RMD1/Sad1-interacting"/>
</dbReference>
<dbReference type="Pfam" id="PF02582">
    <property type="entry name" value="DUF155"/>
    <property type="match status" value="1"/>
</dbReference>
<dbReference type="GO" id="GO:0005739">
    <property type="term" value="C:mitochondrion"/>
    <property type="evidence" value="ECO:0007669"/>
    <property type="project" value="UniProtKB-ARBA"/>
</dbReference>
<dbReference type="PANTHER" id="PTHR16255">
    <property type="entry name" value="REQUIRED FOR MEIOTIC NUCLEAR DIVISION PROTEIN 1 HOMOLOG"/>
    <property type="match status" value="1"/>
</dbReference>
<feature type="domain" description="DUF155" evidence="3">
    <location>
        <begin position="103"/>
        <end position="273"/>
    </location>
</feature>
<dbReference type="InParanoid" id="S7W9L2"/>
<evidence type="ECO:0000256" key="1">
    <source>
        <dbReference type="ARBA" id="ARBA00008306"/>
    </source>
</evidence>
<dbReference type="Proteomes" id="UP000014978">
    <property type="component" value="Unassembled WGS sequence"/>
</dbReference>
<name>S7W9L2_SPRLO</name>
<accession>S7W9L2</accession>
<dbReference type="EMBL" id="ATCN01000182">
    <property type="protein sequence ID" value="EPR79605.1"/>
    <property type="molecule type" value="Genomic_DNA"/>
</dbReference>
<dbReference type="VEuPathDB" id="MicrosporidiaDB:SLOPH_454"/>
<proteinExistence type="inferred from homology"/>